<dbReference type="PROSITE" id="PS50835">
    <property type="entry name" value="IG_LIKE"/>
    <property type="match status" value="3"/>
</dbReference>
<dbReference type="InterPro" id="IPR036179">
    <property type="entry name" value="Ig-like_dom_sf"/>
</dbReference>
<feature type="region of interest" description="Disordered" evidence="3">
    <location>
        <begin position="316"/>
        <end position="345"/>
    </location>
</feature>
<organism evidence="6 7">
    <name type="scientific">Labeo rohita</name>
    <name type="common">Indian major carp</name>
    <name type="synonym">Cyprinus rohita</name>
    <dbReference type="NCBI Taxonomy" id="84645"/>
    <lineage>
        <taxon>Eukaryota</taxon>
        <taxon>Metazoa</taxon>
        <taxon>Chordata</taxon>
        <taxon>Craniata</taxon>
        <taxon>Vertebrata</taxon>
        <taxon>Euteleostomi</taxon>
        <taxon>Actinopterygii</taxon>
        <taxon>Neopterygii</taxon>
        <taxon>Teleostei</taxon>
        <taxon>Ostariophysi</taxon>
        <taxon>Cypriniformes</taxon>
        <taxon>Cyprinidae</taxon>
        <taxon>Labeoninae</taxon>
        <taxon>Labeonini</taxon>
        <taxon>Labeo</taxon>
    </lineage>
</organism>
<keyword evidence="1" id="KW-0732">Signal</keyword>
<evidence type="ECO:0000256" key="3">
    <source>
        <dbReference type="SAM" id="MobiDB-lite"/>
    </source>
</evidence>
<dbReference type="SUPFAM" id="SSF48726">
    <property type="entry name" value="Immunoglobulin"/>
    <property type="match status" value="2"/>
</dbReference>
<dbReference type="PANTHER" id="PTHR11481">
    <property type="entry name" value="IMMUNOGLOBULIN FC RECEPTOR"/>
    <property type="match status" value="1"/>
</dbReference>
<sequence>MELSLLPIMLWKPKAVVVTENGTVRCEIPGPEGDWTYSWFVDGSSRVMSTDKEFSIGTGESDSSNNITCIGERKRDGQKSEISDAVSLAISRQEYSVKYRNKIKVTVKPQNSVFTGDTVTLSCDMEGAARQRTVWFKDSTRLKVGDETEILRNVNISNGGKYACTVSTTTQSQKVVLTVRERPKPVVNVHPDGRVLKGQTVTLTCDIQETNVTSWNYSWTKDDSVIHVSQSQEYTISSVHESHTGNYSCTGNETQGSRYSHTSDKVTLSVSGSSEPDSSALFHALLIGVIAGLSVAFLLTFLLVLLFCCKRNKGGGSLSPSTDHQLQNISQTSQHPRKSGQTPLHSDIVIGHSDVTYVKIDLKSMKEMKKKKRENKGNESSNTVYSNLRM</sequence>
<keyword evidence="4" id="KW-0812">Transmembrane</keyword>
<dbReference type="InterPro" id="IPR007110">
    <property type="entry name" value="Ig-like_dom"/>
</dbReference>
<accession>A0ABQ8MJH2</accession>
<dbReference type="Gene3D" id="2.60.40.10">
    <property type="entry name" value="Immunoglobulins"/>
    <property type="match status" value="3"/>
</dbReference>
<dbReference type="SMART" id="SM00409">
    <property type="entry name" value="IG"/>
    <property type="match status" value="3"/>
</dbReference>
<reference evidence="6 7" key="1">
    <citation type="submission" date="2022-01" db="EMBL/GenBank/DDBJ databases">
        <title>A high-quality chromosome-level genome assembly of rohu carp, Labeo rohita.</title>
        <authorList>
            <person name="Arick M.A. II"/>
            <person name="Hsu C.-Y."/>
            <person name="Magbanua Z."/>
            <person name="Pechanova O."/>
            <person name="Grover C."/>
            <person name="Miller E."/>
            <person name="Thrash A."/>
            <person name="Ezzel L."/>
            <person name="Alam S."/>
            <person name="Benzie J."/>
            <person name="Hamilton M."/>
            <person name="Karsi A."/>
            <person name="Lawrence M.L."/>
            <person name="Peterson D.G."/>
        </authorList>
    </citation>
    <scope>NUCLEOTIDE SEQUENCE [LARGE SCALE GENOMIC DNA]</scope>
    <source>
        <strain evidence="7">BAU-BD-2019</strain>
        <tissue evidence="6">Blood</tissue>
    </source>
</reference>
<evidence type="ECO:0000313" key="7">
    <source>
        <dbReference type="Proteomes" id="UP000830375"/>
    </source>
</evidence>
<evidence type="ECO:0000259" key="5">
    <source>
        <dbReference type="PROSITE" id="PS50835"/>
    </source>
</evidence>
<evidence type="ECO:0000256" key="2">
    <source>
        <dbReference type="ARBA" id="ARBA00023157"/>
    </source>
</evidence>
<dbReference type="PANTHER" id="PTHR11481:SF64">
    <property type="entry name" value="FC RECEPTOR-LIKE PROTEIN 4"/>
    <property type="match status" value="1"/>
</dbReference>
<keyword evidence="7" id="KW-1185">Reference proteome</keyword>
<feature type="transmembrane region" description="Helical" evidence="4">
    <location>
        <begin position="281"/>
        <end position="308"/>
    </location>
</feature>
<proteinExistence type="predicted"/>
<dbReference type="Proteomes" id="UP000830375">
    <property type="component" value="Unassembled WGS sequence"/>
</dbReference>
<gene>
    <name evidence="6" type="ORF">H4Q32_002039</name>
</gene>
<dbReference type="InterPro" id="IPR003599">
    <property type="entry name" value="Ig_sub"/>
</dbReference>
<dbReference type="SMART" id="SM00408">
    <property type="entry name" value="IGc2"/>
    <property type="match status" value="2"/>
</dbReference>
<dbReference type="EMBL" id="JACTAM010000007">
    <property type="protein sequence ID" value="KAI2663023.1"/>
    <property type="molecule type" value="Genomic_DNA"/>
</dbReference>
<feature type="compositionally biased region" description="Polar residues" evidence="3">
    <location>
        <begin position="318"/>
        <end position="344"/>
    </location>
</feature>
<keyword evidence="4" id="KW-1133">Transmembrane helix</keyword>
<evidence type="ECO:0000256" key="4">
    <source>
        <dbReference type="SAM" id="Phobius"/>
    </source>
</evidence>
<dbReference type="InterPro" id="IPR013783">
    <property type="entry name" value="Ig-like_fold"/>
</dbReference>
<feature type="domain" description="Ig-like" evidence="5">
    <location>
        <begin position="101"/>
        <end position="178"/>
    </location>
</feature>
<feature type="domain" description="Ig-like" evidence="5">
    <location>
        <begin position="183"/>
        <end position="267"/>
    </location>
</feature>
<dbReference type="InterPro" id="IPR003598">
    <property type="entry name" value="Ig_sub2"/>
</dbReference>
<dbReference type="InterPro" id="IPR050488">
    <property type="entry name" value="Ig_Fc_receptor"/>
</dbReference>
<keyword evidence="4" id="KW-0472">Membrane</keyword>
<evidence type="ECO:0000313" key="6">
    <source>
        <dbReference type="EMBL" id="KAI2663023.1"/>
    </source>
</evidence>
<evidence type="ECO:0000256" key="1">
    <source>
        <dbReference type="ARBA" id="ARBA00022729"/>
    </source>
</evidence>
<name>A0ABQ8MJH2_LABRO</name>
<dbReference type="Pfam" id="PF13895">
    <property type="entry name" value="Ig_2"/>
    <property type="match status" value="2"/>
</dbReference>
<comment type="caution">
    <text evidence="6">The sequence shown here is derived from an EMBL/GenBank/DDBJ whole genome shotgun (WGS) entry which is preliminary data.</text>
</comment>
<feature type="region of interest" description="Disordered" evidence="3">
    <location>
        <begin position="368"/>
        <end position="390"/>
    </location>
</feature>
<protein>
    <submittedName>
        <fullName evidence="6">Sialoadhesin</fullName>
    </submittedName>
</protein>
<keyword evidence="2" id="KW-1015">Disulfide bond</keyword>
<feature type="domain" description="Ig-like" evidence="5">
    <location>
        <begin position="7"/>
        <end position="87"/>
    </location>
</feature>